<feature type="transmembrane region" description="Helical" evidence="6">
    <location>
        <begin position="98"/>
        <end position="121"/>
    </location>
</feature>
<proteinExistence type="predicted"/>
<feature type="transmembrane region" description="Helical" evidence="6">
    <location>
        <begin position="23"/>
        <end position="46"/>
    </location>
</feature>
<dbReference type="EMBL" id="JBHTHX010001127">
    <property type="protein sequence ID" value="MFD0887954.1"/>
    <property type="molecule type" value="Genomic_DNA"/>
</dbReference>
<evidence type="ECO:0000256" key="6">
    <source>
        <dbReference type="SAM" id="Phobius"/>
    </source>
</evidence>
<evidence type="ECO:0000256" key="5">
    <source>
        <dbReference type="ARBA" id="ARBA00023136"/>
    </source>
</evidence>
<evidence type="ECO:0000259" key="7">
    <source>
        <dbReference type="PROSITE" id="PS50850"/>
    </source>
</evidence>
<name>A0ABW3DXS7_9ACTN</name>
<keyword evidence="5 6" id="KW-0472">Membrane</keyword>
<dbReference type="PANTHER" id="PTHR23513:SF6">
    <property type="entry name" value="MAJOR FACILITATOR SUPERFAMILY ASSOCIATED DOMAIN-CONTAINING PROTEIN"/>
    <property type="match status" value="1"/>
</dbReference>
<keyword evidence="4 6" id="KW-1133">Transmembrane helix</keyword>
<sequence>MTAVLPGEDEGNKPLSRNRNYSILWTSQLLSELTVEIIAVAVPLLVMARSGSALEVGLAASVMAAVHMISVIPAGVLADRRDRRKIMLVCQAARGAGLASLVAALVMDVYFFPHVLLVVALEGFFGSVFDPVEHAALPTVVPESQLMTAVARNTARPYVAAMLGPFSAGLLFTLHPAAPFVTQAVMLALSFGALLFLRLPRLAAFPRRSGQPGEPEAS</sequence>
<reference evidence="9" key="1">
    <citation type="journal article" date="2019" name="Int. J. Syst. Evol. Microbiol.">
        <title>The Global Catalogue of Microorganisms (GCM) 10K type strain sequencing project: providing services to taxonomists for standard genome sequencing and annotation.</title>
        <authorList>
            <consortium name="The Broad Institute Genomics Platform"/>
            <consortium name="The Broad Institute Genome Sequencing Center for Infectious Disease"/>
            <person name="Wu L."/>
            <person name="Ma J."/>
        </authorList>
    </citation>
    <scope>NUCLEOTIDE SEQUENCE [LARGE SCALE GENOMIC DNA]</scope>
    <source>
        <strain evidence="9">CCUG 62974</strain>
    </source>
</reference>
<dbReference type="Pfam" id="PF07690">
    <property type="entry name" value="MFS_1"/>
    <property type="match status" value="1"/>
</dbReference>
<dbReference type="InterPro" id="IPR011701">
    <property type="entry name" value="MFS"/>
</dbReference>
<accession>A0ABW3DXS7</accession>
<comment type="caution">
    <text evidence="8">The sequence shown here is derived from an EMBL/GenBank/DDBJ whole genome shotgun (WGS) entry which is preliminary data.</text>
</comment>
<dbReference type="InterPro" id="IPR020846">
    <property type="entry name" value="MFS_dom"/>
</dbReference>
<gene>
    <name evidence="8" type="ORF">ACFQ08_25725</name>
</gene>
<keyword evidence="2" id="KW-1003">Cell membrane</keyword>
<dbReference type="PANTHER" id="PTHR23513">
    <property type="entry name" value="INTEGRAL MEMBRANE EFFLUX PROTEIN-RELATED"/>
    <property type="match status" value="1"/>
</dbReference>
<keyword evidence="3 6" id="KW-0812">Transmembrane</keyword>
<feature type="non-terminal residue" evidence="8">
    <location>
        <position position="218"/>
    </location>
</feature>
<protein>
    <submittedName>
        <fullName evidence="8">MFS transporter</fullName>
    </submittedName>
</protein>
<evidence type="ECO:0000256" key="4">
    <source>
        <dbReference type="ARBA" id="ARBA00022989"/>
    </source>
</evidence>
<feature type="transmembrane region" description="Helical" evidence="6">
    <location>
        <begin position="180"/>
        <end position="199"/>
    </location>
</feature>
<dbReference type="PROSITE" id="PS50850">
    <property type="entry name" value="MFS"/>
    <property type="match status" value="1"/>
</dbReference>
<evidence type="ECO:0000313" key="8">
    <source>
        <dbReference type="EMBL" id="MFD0887954.1"/>
    </source>
</evidence>
<dbReference type="Gene3D" id="1.20.1250.20">
    <property type="entry name" value="MFS general substrate transporter like domains"/>
    <property type="match status" value="1"/>
</dbReference>
<keyword evidence="9" id="KW-1185">Reference proteome</keyword>
<evidence type="ECO:0000256" key="2">
    <source>
        <dbReference type="ARBA" id="ARBA00022475"/>
    </source>
</evidence>
<evidence type="ECO:0000256" key="1">
    <source>
        <dbReference type="ARBA" id="ARBA00004651"/>
    </source>
</evidence>
<feature type="domain" description="Major facilitator superfamily (MFS) profile" evidence="7">
    <location>
        <begin position="20"/>
        <end position="218"/>
    </location>
</feature>
<dbReference type="InterPro" id="IPR036259">
    <property type="entry name" value="MFS_trans_sf"/>
</dbReference>
<evidence type="ECO:0000313" key="9">
    <source>
        <dbReference type="Proteomes" id="UP001597024"/>
    </source>
</evidence>
<feature type="transmembrane region" description="Helical" evidence="6">
    <location>
        <begin position="58"/>
        <end position="78"/>
    </location>
</feature>
<evidence type="ECO:0000256" key="3">
    <source>
        <dbReference type="ARBA" id="ARBA00022692"/>
    </source>
</evidence>
<dbReference type="Proteomes" id="UP001597024">
    <property type="component" value="Unassembled WGS sequence"/>
</dbReference>
<dbReference type="SUPFAM" id="SSF103473">
    <property type="entry name" value="MFS general substrate transporter"/>
    <property type="match status" value="1"/>
</dbReference>
<comment type="subcellular location">
    <subcellularLocation>
        <location evidence="1">Cell membrane</location>
        <topology evidence="1">Multi-pass membrane protein</topology>
    </subcellularLocation>
</comment>
<organism evidence="8 9">
    <name type="scientific">Streptosporangium algeriense</name>
    <dbReference type="NCBI Taxonomy" id="1682748"/>
    <lineage>
        <taxon>Bacteria</taxon>
        <taxon>Bacillati</taxon>
        <taxon>Actinomycetota</taxon>
        <taxon>Actinomycetes</taxon>
        <taxon>Streptosporangiales</taxon>
        <taxon>Streptosporangiaceae</taxon>
        <taxon>Streptosporangium</taxon>
    </lineage>
</organism>